<keyword evidence="1" id="KW-0472">Membrane</keyword>
<comment type="caution">
    <text evidence="2">The sequence shown here is derived from an EMBL/GenBank/DDBJ whole genome shotgun (WGS) entry which is preliminary data.</text>
</comment>
<evidence type="ECO:0000256" key="1">
    <source>
        <dbReference type="SAM" id="Phobius"/>
    </source>
</evidence>
<sequence>MRSSTRRTLAVTVGVLLVGFGLYAGVMQLGAAWKNPCSRFGTAPPGAVVSETPAVVREQRSFWPLGSVCDWRRADGRGTVRSDNGDFALSAATYAAIVGGLTLTLLGGRPRSP</sequence>
<keyword evidence="1" id="KW-0812">Transmembrane</keyword>
<proteinExistence type="predicted"/>
<name>A0ABT8IXC4_9MICO</name>
<keyword evidence="1" id="KW-1133">Transmembrane helix</keyword>
<gene>
    <name evidence="2" type="ORF">P5G59_09995</name>
</gene>
<keyword evidence="3" id="KW-1185">Reference proteome</keyword>
<reference evidence="2" key="1">
    <citation type="submission" date="2023-03" db="EMBL/GenBank/DDBJ databases">
        <title>MT1 and MT2 Draft Genomes of Novel Species.</title>
        <authorList>
            <person name="Venkateswaran K."/>
        </authorList>
    </citation>
    <scope>NUCLEOTIDE SEQUENCE</scope>
    <source>
        <strain evidence="2">F6_8S_P_1A</strain>
    </source>
</reference>
<feature type="transmembrane region" description="Helical" evidence="1">
    <location>
        <begin position="87"/>
        <end position="107"/>
    </location>
</feature>
<dbReference type="EMBL" id="JAROCB010000002">
    <property type="protein sequence ID" value="MDN4597473.1"/>
    <property type="molecule type" value="Genomic_DNA"/>
</dbReference>
<evidence type="ECO:0000313" key="3">
    <source>
        <dbReference type="Proteomes" id="UP001174210"/>
    </source>
</evidence>
<organism evidence="2 3">
    <name type="scientific">Leifsonia virtsii</name>
    <dbReference type="NCBI Taxonomy" id="3035915"/>
    <lineage>
        <taxon>Bacteria</taxon>
        <taxon>Bacillati</taxon>
        <taxon>Actinomycetota</taxon>
        <taxon>Actinomycetes</taxon>
        <taxon>Micrococcales</taxon>
        <taxon>Microbacteriaceae</taxon>
        <taxon>Leifsonia</taxon>
    </lineage>
</organism>
<dbReference type="RefSeq" id="WP_301218488.1">
    <property type="nucleotide sequence ID" value="NZ_JAROCB010000002.1"/>
</dbReference>
<evidence type="ECO:0000313" key="2">
    <source>
        <dbReference type="EMBL" id="MDN4597473.1"/>
    </source>
</evidence>
<evidence type="ECO:0008006" key="4">
    <source>
        <dbReference type="Google" id="ProtNLM"/>
    </source>
</evidence>
<dbReference type="Proteomes" id="UP001174210">
    <property type="component" value="Unassembled WGS sequence"/>
</dbReference>
<protein>
    <recommendedName>
        <fullName evidence="4">Integral membrane protein</fullName>
    </recommendedName>
</protein>
<accession>A0ABT8IXC4</accession>